<dbReference type="InterPro" id="IPR018060">
    <property type="entry name" value="HTH_AraC"/>
</dbReference>
<dbReference type="RefSeq" id="WP_380905550.1">
    <property type="nucleotide sequence ID" value="NZ_JBHUEG010000012.1"/>
</dbReference>
<dbReference type="Proteomes" id="UP001597545">
    <property type="component" value="Unassembled WGS sequence"/>
</dbReference>
<gene>
    <name evidence="5" type="ORF">ACFSR5_16410</name>
</gene>
<dbReference type="PANTHER" id="PTHR43280:SF2">
    <property type="entry name" value="HTH-TYPE TRANSCRIPTIONAL REGULATOR EXSA"/>
    <property type="match status" value="1"/>
</dbReference>
<protein>
    <submittedName>
        <fullName evidence="5">Helix-turn-helix domain-containing protein</fullName>
    </submittedName>
</protein>
<evidence type="ECO:0000256" key="2">
    <source>
        <dbReference type="ARBA" id="ARBA00023125"/>
    </source>
</evidence>
<dbReference type="PANTHER" id="PTHR43280">
    <property type="entry name" value="ARAC-FAMILY TRANSCRIPTIONAL REGULATOR"/>
    <property type="match status" value="1"/>
</dbReference>
<evidence type="ECO:0000313" key="6">
    <source>
        <dbReference type="Proteomes" id="UP001597545"/>
    </source>
</evidence>
<evidence type="ECO:0000256" key="1">
    <source>
        <dbReference type="ARBA" id="ARBA00023015"/>
    </source>
</evidence>
<dbReference type="Pfam" id="PF12833">
    <property type="entry name" value="HTH_18"/>
    <property type="match status" value="1"/>
</dbReference>
<reference evidence="6" key="1">
    <citation type="journal article" date="2019" name="Int. J. Syst. Evol. Microbiol.">
        <title>The Global Catalogue of Microorganisms (GCM) 10K type strain sequencing project: providing services to taxonomists for standard genome sequencing and annotation.</title>
        <authorList>
            <consortium name="The Broad Institute Genomics Platform"/>
            <consortium name="The Broad Institute Genome Sequencing Center for Infectious Disease"/>
            <person name="Wu L."/>
            <person name="Ma J."/>
        </authorList>
    </citation>
    <scope>NUCLEOTIDE SEQUENCE [LARGE SCALE GENOMIC DNA]</scope>
    <source>
        <strain evidence="6">KCTC 42662</strain>
    </source>
</reference>
<evidence type="ECO:0000259" key="4">
    <source>
        <dbReference type="PROSITE" id="PS01124"/>
    </source>
</evidence>
<proteinExistence type="predicted"/>
<evidence type="ECO:0000313" key="5">
    <source>
        <dbReference type="EMBL" id="MFD2549232.1"/>
    </source>
</evidence>
<name>A0ABW5KK26_9SPHI</name>
<keyword evidence="1" id="KW-0805">Transcription regulation</keyword>
<comment type="caution">
    <text evidence="5">The sequence shown here is derived from an EMBL/GenBank/DDBJ whole genome shotgun (WGS) entry which is preliminary data.</text>
</comment>
<dbReference type="SMART" id="SM00342">
    <property type="entry name" value="HTH_ARAC"/>
    <property type="match status" value="1"/>
</dbReference>
<keyword evidence="2" id="KW-0238">DNA-binding</keyword>
<feature type="domain" description="HTH araC/xylS-type" evidence="4">
    <location>
        <begin position="230"/>
        <end position="330"/>
    </location>
</feature>
<keyword evidence="3" id="KW-0804">Transcription</keyword>
<dbReference type="Gene3D" id="1.10.10.60">
    <property type="entry name" value="Homeodomain-like"/>
    <property type="match status" value="2"/>
</dbReference>
<dbReference type="EMBL" id="JBHULR010000015">
    <property type="protein sequence ID" value="MFD2549232.1"/>
    <property type="molecule type" value="Genomic_DNA"/>
</dbReference>
<dbReference type="InterPro" id="IPR009057">
    <property type="entry name" value="Homeodomain-like_sf"/>
</dbReference>
<sequence>MRRSVFLNLDPIFGPVLPSEKFRMSPSFIRFNDGKITYRSIEGNTCIEQEFKGRLGYLHHFSFVIEKRVTIEVQTTQKDIYVVYPLNVTGEACLTDLGDKIITRFYNRRAFYLYLPPSSYFFKLEKGRYQFFGFYFDIGILDGGAGNSYHFLKTLLDAYRNDETTYLKSDDFEIGHLTTFYIKELCSIIKYGDIDKQVSLLEHIKNLVKLSLTKIKLENQQIGTLDLYIQIAETLIERGVENHGILFSLNTLSEVIPLNSCYLNRIFKKKTGHTLSYQKKIRVVELAKKLLKEDMPVSSVSGYCGFSDVRSFRRLFIKFVGTTPDYYRKKHFIDTQRGAI</sequence>
<organism evidence="5 6">
    <name type="scientific">Sphingobacterium suaedae</name>
    <dbReference type="NCBI Taxonomy" id="1686402"/>
    <lineage>
        <taxon>Bacteria</taxon>
        <taxon>Pseudomonadati</taxon>
        <taxon>Bacteroidota</taxon>
        <taxon>Sphingobacteriia</taxon>
        <taxon>Sphingobacteriales</taxon>
        <taxon>Sphingobacteriaceae</taxon>
        <taxon>Sphingobacterium</taxon>
    </lineage>
</organism>
<accession>A0ABW5KK26</accession>
<dbReference type="SUPFAM" id="SSF46689">
    <property type="entry name" value="Homeodomain-like"/>
    <property type="match status" value="1"/>
</dbReference>
<keyword evidence="6" id="KW-1185">Reference proteome</keyword>
<evidence type="ECO:0000256" key="3">
    <source>
        <dbReference type="ARBA" id="ARBA00023163"/>
    </source>
</evidence>
<dbReference type="PROSITE" id="PS01124">
    <property type="entry name" value="HTH_ARAC_FAMILY_2"/>
    <property type="match status" value="1"/>
</dbReference>